<keyword evidence="9 17" id="KW-0547">Nucleotide-binding</keyword>
<dbReference type="PANTHER" id="PTHR11063">
    <property type="entry name" value="GLUTAMATE SEMIALDEHYDE DEHYDROGENASE"/>
    <property type="match status" value="1"/>
</dbReference>
<dbReference type="Pfam" id="PF00171">
    <property type="entry name" value="Aldedh"/>
    <property type="match status" value="1"/>
</dbReference>
<evidence type="ECO:0000256" key="10">
    <source>
        <dbReference type="ARBA" id="ARBA00022777"/>
    </source>
</evidence>
<dbReference type="InterPro" id="IPR019797">
    <property type="entry name" value="Glutamate_5-kinase_CS"/>
</dbReference>
<evidence type="ECO:0000256" key="3">
    <source>
        <dbReference type="ARBA" id="ARBA00006300"/>
    </source>
</evidence>
<feature type="domain" description="Aspartate/glutamate/uridylate kinase" evidence="19">
    <location>
        <begin position="59"/>
        <end position="309"/>
    </location>
</feature>
<evidence type="ECO:0000256" key="11">
    <source>
        <dbReference type="ARBA" id="ARBA00022840"/>
    </source>
</evidence>
<evidence type="ECO:0000256" key="17">
    <source>
        <dbReference type="PIRNR" id="PIRNR036429"/>
    </source>
</evidence>
<dbReference type="GO" id="GO:0005524">
    <property type="term" value="F:ATP binding"/>
    <property type="evidence" value="ECO:0007669"/>
    <property type="project" value="UniProtKB-UniRule"/>
</dbReference>
<comment type="catalytic activity">
    <reaction evidence="16 17">
        <text>L-glutamate + ATP = L-glutamyl 5-phosphate + ADP</text>
        <dbReference type="Rhea" id="RHEA:14877"/>
        <dbReference type="ChEBI" id="CHEBI:29985"/>
        <dbReference type="ChEBI" id="CHEBI:30616"/>
        <dbReference type="ChEBI" id="CHEBI:58274"/>
        <dbReference type="ChEBI" id="CHEBI:456216"/>
        <dbReference type="EC" id="2.7.2.11"/>
    </reaction>
</comment>
<keyword evidence="7 17" id="KW-0641">Proline biosynthesis</keyword>
<dbReference type="InterPro" id="IPR016163">
    <property type="entry name" value="Ald_DH_C"/>
</dbReference>
<keyword evidence="12 17" id="KW-0521">NADP</keyword>
<evidence type="ECO:0000256" key="14">
    <source>
        <dbReference type="ARBA" id="ARBA00023268"/>
    </source>
</evidence>
<dbReference type="EC" id="2.7.2.11" evidence="17"/>
<evidence type="ECO:0000313" key="20">
    <source>
        <dbReference type="EMBL" id="KAF7495514.1"/>
    </source>
</evidence>
<dbReference type="GO" id="GO:0055129">
    <property type="term" value="P:L-proline biosynthetic process"/>
    <property type="evidence" value="ECO:0007669"/>
    <property type="project" value="UniProtKB-UniRule"/>
</dbReference>
<evidence type="ECO:0000256" key="9">
    <source>
        <dbReference type="ARBA" id="ARBA00022741"/>
    </source>
</evidence>
<dbReference type="FunFam" id="3.40.1160.10:FF:000006">
    <property type="entry name" value="Glutamate 5-kinase"/>
    <property type="match status" value="1"/>
</dbReference>
<dbReference type="InterPro" id="IPR000965">
    <property type="entry name" value="GPR_dom"/>
</dbReference>
<keyword evidence="6 17" id="KW-0028">Amino-acid biosynthesis</keyword>
<keyword evidence="5" id="KW-0963">Cytoplasm</keyword>
<sequence>MLSVKRNKSFLHLIRFISSGNGSRTDFREIISNIGVVNAPNRTLKPSFACRKDLQKAQRLVIKLGSAVITRKDQCGLALGRLASIVEQVSDLHKQGRDIIMVTSGAVAYGKQKMLAELRLSMSIRDTLIRDSKANSNGELSLQSKAAAAIGQSGLMALYDEMFSQFGITISQVLVNKNDFRGSESQNDLTNTLNELLNFGIIPIINTNDAVVPKVLPDCVLDIADNDILASHLAVQVNADALFLLSDVNGIYTEPPGQEGARLLHTYDPTTPQTIKFGANSRVGTGGMESKVNAASYALNGGVSVVICNGDQDDAVSKIMSGQKIGTFFTQIPEKYDNIPTLIKNARNGNRLLQKLTGQERSAIIHRLADLLEQRTDKILEANQKDLKASSGLAKSLRDRLYLSESKLKSLSAGLRQIADTSKTIIGSVRRRTRISNGLELCQITVPIGVLLVIFESRPDCLPQIAALSIASGNGLLAKGGKEASETNQALHNLIQEALDAVCPGARNAVSLINSREDVSDLIQTGTGIDLIIPRGSSELIKSIQEQSKNIPVLGHSEGICHVYIDDRVDFEKAIRIVRDSKCDYPSACNAVETLLLHRDLIDRQEFFFRLFNELRNESVKIYSGPKLNEILTFGPPPAKNLRTEYGSLELTVEIVDDHLQAIEHINQYGSGHTDVIVTEDEHRAAEFLRDVDSACVFHNCSTRFADGYRFGLGAEVGISTGRIHARGPVGIEGLLTTKWQLIGEGQTVHDFEKSGLLEYQHISLPINNLQHSYSDEQCHQKPLQKSLEQ</sequence>
<proteinExistence type="inferred from homology"/>
<dbReference type="EnsemblMetazoa" id="SSS_2384s_mrna">
    <property type="protein sequence ID" value="KAF7495514.1"/>
    <property type="gene ID" value="SSS_2384"/>
</dbReference>
<dbReference type="GO" id="GO:0005739">
    <property type="term" value="C:mitochondrion"/>
    <property type="evidence" value="ECO:0007669"/>
    <property type="project" value="UniProtKB-UniRule"/>
</dbReference>
<dbReference type="GO" id="GO:0004350">
    <property type="term" value="F:glutamate-5-semialdehyde dehydrogenase activity"/>
    <property type="evidence" value="ECO:0007669"/>
    <property type="project" value="UniProtKB-UniRule"/>
</dbReference>
<reference evidence="21" key="3">
    <citation type="submission" date="2022-06" db="UniProtKB">
        <authorList>
            <consortium name="EnsemblMetazoa"/>
        </authorList>
    </citation>
    <scope>IDENTIFICATION</scope>
</reference>
<dbReference type="InterPro" id="IPR015590">
    <property type="entry name" value="Aldehyde_DH_dom"/>
</dbReference>
<dbReference type="InterPro" id="IPR005766">
    <property type="entry name" value="P5_carboxy_syn"/>
</dbReference>
<evidence type="ECO:0000256" key="8">
    <source>
        <dbReference type="ARBA" id="ARBA00022679"/>
    </source>
</evidence>
<dbReference type="Gene3D" id="3.40.1160.10">
    <property type="entry name" value="Acetylglutamate kinase-like"/>
    <property type="match status" value="1"/>
</dbReference>
<dbReference type="InterPro" id="IPR016161">
    <property type="entry name" value="Ald_DH/histidinol_DH"/>
</dbReference>
<dbReference type="GO" id="GO:0004349">
    <property type="term" value="F:glutamate 5-kinase activity"/>
    <property type="evidence" value="ECO:0007669"/>
    <property type="project" value="UniProtKB-UniRule"/>
</dbReference>
<evidence type="ECO:0000256" key="6">
    <source>
        <dbReference type="ARBA" id="ARBA00022605"/>
    </source>
</evidence>
<evidence type="ECO:0000313" key="22">
    <source>
        <dbReference type="Proteomes" id="UP000070412"/>
    </source>
</evidence>
<dbReference type="PIRSF" id="PIRSF036429">
    <property type="entry name" value="P5C_syn"/>
    <property type="match status" value="1"/>
</dbReference>
<dbReference type="InterPro" id="IPR016162">
    <property type="entry name" value="Ald_DH_N"/>
</dbReference>
<dbReference type="PROSITE" id="PS01223">
    <property type="entry name" value="PROA"/>
    <property type="match status" value="1"/>
</dbReference>
<keyword evidence="22" id="KW-1185">Reference proteome</keyword>
<dbReference type="PROSITE" id="PS00902">
    <property type="entry name" value="GLUTAMATE_5_KINASE"/>
    <property type="match status" value="1"/>
</dbReference>
<dbReference type="OrthoDB" id="1934954at2759"/>
<dbReference type="HAMAP" id="MF_00412">
    <property type="entry name" value="ProA"/>
    <property type="match status" value="1"/>
</dbReference>
<keyword evidence="14" id="KW-0511">Multifunctional enzyme</keyword>
<dbReference type="PRINTS" id="PR00474">
    <property type="entry name" value="GLU5KINASE"/>
</dbReference>
<evidence type="ECO:0000256" key="13">
    <source>
        <dbReference type="ARBA" id="ARBA00023002"/>
    </source>
</evidence>
<feature type="domain" description="Aldehyde dehydrogenase" evidence="18">
    <location>
        <begin position="337"/>
        <end position="615"/>
    </location>
</feature>
<evidence type="ECO:0000256" key="4">
    <source>
        <dbReference type="ARBA" id="ARBA00009302"/>
    </source>
</evidence>
<dbReference type="HAMAP" id="MF_00456">
    <property type="entry name" value="ProB"/>
    <property type="match status" value="1"/>
</dbReference>
<keyword evidence="10 17" id="KW-0418">Kinase</keyword>
<evidence type="ECO:0000256" key="12">
    <source>
        <dbReference type="ARBA" id="ARBA00022857"/>
    </source>
</evidence>
<dbReference type="InterPro" id="IPR001048">
    <property type="entry name" value="Asp/Glu/Uridylate_kinase"/>
</dbReference>
<dbReference type="InterPro" id="IPR036393">
    <property type="entry name" value="AceGlu_kinase-like_sf"/>
</dbReference>
<dbReference type="UniPathway" id="UPA00098">
    <property type="reaction ID" value="UER00359"/>
</dbReference>
<keyword evidence="8 17" id="KW-0808">Transferase</keyword>
<evidence type="ECO:0000256" key="16">
    <source>
        <dbReference type="ARBA" id="ARBA00049141"/>
    </source>
</evidence>
<dbReference type="InterPro" id="IPR005715">
    <property type="entry name" value="Glu_5kinase/COase_Synthase"/>
</dbReference>
<dbReference type="OMA" id="PPMFIVD"/>
<dbReference type="AlphaFoldDB" id="A0A834REK2"/>
<dbReference type="EMBL" id="WVUK01000048">
    <property type="protein sequence ID" value="KAF7495514.1"/>
    <property type="molecule type" value="Genomic_DNA"/>
</dbReference>
<evidence type="ECO:0000256" key="5">
    <source>
        <dbReference type="ARBA" id="ARBA00022490"/>
    </source>
</evidence>
<evidence type="ECO:0000259" key="18">
    <source>
        <dbReference type="Pfam" id="PF00171"/>
    </source>
</evidence>
<keyword evidence="13 17" id="KW-0560">Oxidoreductase</keyword>
<dbReference type="EC" id="1.2.1.41" evidence="17"/>
<accession>A0A834REK2</accession>
<comment type="pathway">
    <text evidence="1 17">Amino-acid biosynthesis; L-proline biosynthesis; L-glutamate 5-semialdehyde from L-glutamate: step 2/2.</text>
</comment>
<organism evidence="20">
    <name type="scientific">Sarcoptes scabiei</name>
    <name type="common">Itch mite</name>
    <name type="synonym">Acarus scabiei</name>
    <dbReference type="NCBI Taxonomy" id="52283"/>
    <lineage>
        <taxon>Eukaryota</taxon>
        <taxon>Metazoa</taxon>
        <taxon>Ecdysozoa</taxon>
        <taxon>Arthropoda</taxon>
        <taxon>Chelicerata</taxon>
        <taxon>Arachnida</taxon>
        <taxon>Acari</taxon>
        <taxon>Acariformes</taxon>
        <taxon>Sarcoptiformes</taxon>
        <taxon>Astigmata</taxon>
        <taxon>Psoroptidia</taxon>
        <taxon>Sarcoptoidea</taxon>
        <taxon>Sarcoptidae</taxon>
        <taxon>Sarcoptinae</taxon>
        <taxon>Sarcoptes</taxon>
    </lineage>
</organism>
<dbReference type="Pfam" id="PF00696">
    <property type="entry name" value="AA_kinase"/>
    <property type="match status" value="1"/>
</dbReference>
<dbReference type="CDD" id="cd07079">
    <property type="entry name" value="ALDH_F18-19_ProA-GPR"/>
    <property type="match status" value="1"/>
</dbReference>
<keyword evidence="11 17" id="KW-0067">ATP-binding</keyword>
<dbReference type="SUPFAM" id="SSF53720">
    <property type="entry name" value="ALDH-like"/>
    <property type="match status" value="1"/>
</dbReference>
<dbReference type="NCBIfam" id="NF001221">
    <property type="entry name" value="PRK00197.1"/>
    <property type="match status" value="1"/>
</dbReference>
<evidence type="ECO:0000256" key="1">
    <source>
        <dbReference type="ARBA" id="ARBA00004985"/>
    </source>
</evidence>
<evidence type="ECO:0000259" key="19">
    <source>
        <dbReference type="Pfam" id="PF00696"/>
    </source>
</evidence>
<evidence type="ECO:0000313" key="21">
    <source>
        <dbReference type="EnsemblMetazoa" id="KAF7495514.1"/>
    </source>
</evidence>
<protein>
    <recommendedName>
        <fullName evidence="17">Delta-1-pyrroline-5-carboxylate synthase</fullName>
    </recommendedName>
    <domain>
        <recommendedName>
            <fullName evidence="17">Glutamate 5-kinase</fullName>
            <shortName evidence="17">GK</shortName>
            <ecNumber evidence="17">2.7.2.11</ecNumber>
        </recommendedName>
        <alternativeName>
            <fullName evidence="17">Gamma-glutamyl kinase</fullName>
        </alternativeName>
    </domain>
    <domain>
        <recommendedName>
            <fullName evidence="17">Gamma-glutamyl phosphate reductase</fullName>
            <shortName evidence="17">GPR</shortName>
            <ecNumber evidence="17">1.2.1.41</ecNumber>
        </recommendedName>
        <alternativeName>
            <fullName evidence="17">Glutamate-5-semialdehyde dehydrogenase</fullName>
        </alternativeName>
        <alternativeName>
            <fullName evidence="17">Glutamyl-gamma-semialdehyde dehydrogenase</fullName>
        </alternativeName>
    </domain>
</protein>
<reference evidence="22" key="1">
    <citation type="journal article" date="2020" name="PLoS Negl. Trop. Dis.">
        <title>High-quality nuclear genome for Sarcoptes scabiei-A critical resource for a neglected parasite.</title>
        <authorList>
            <person name="Korhonen P.K."/>
            <person name="Gasser R.B."/>
            <person name="Ma G."/>
            <person name="Wang T."/>
            <person name="Stroehlein A.J."/>
            <person name="Young N.D."/>
            <person name="Ang C.S."/>
            <person name="Fernando D.D."/>
            <person name="Lu H.C."/>
            <person name="Taylor S."/>
            <person name="Reynolds S.L."/>
            <person name="Mofiz E."/>
            <person name="Najaraj S.H."/>
            <person name="Gowda H."/>
            <person name="Madugundu A."/>
            <person name="Renuse S."/>
            <person name="Holt D."/>
            <person name="Pandey A."/>
            <person name="Papenfuss A.T."/>
            <person name="Fischer K."/>
        </authorList>
    </citation>
    <scope>NUCLEOTIDE SEQUENCE [LARGE SCALE GENOMIC DNA]</scope>
</reference>
<reference evidence="20" key="2">
    <citation type="submission" date="2020-01" db="EMBL/GenBank/DDBJ databases">
        <authorList>
            <person name="Korhonen P.K.K."/>
            <person name="Guangxu M.G."/>
            <person name="Wang T.W."/>
            <person name="Stroehlein A.J.S."/>
            <person name="Young N.D."/>
            <person name="Ang C.-S.A."/>
            <person name="Fernando D.W.F."/>
            <person name="Lu H.L."/>
            <person name="Taylor S.T."/>
            <person name="Ehtesham M.E.M."/>
            <person name="Najaraj S.H.N."/>
            <person name="Harsha G.H.G."/>
            <person name="Madugundu A.M."/>
            <person name="Renuse S.R."/>
            <person name="Holt D.H."/>
            <person name="Pandey A.P."/>
            <person name="Papenfuss A.P."/>
            <person name="Gasser R.B.G."/>
            <person name="Fischer K.F."/>
        </authorList>
    </citation>
    <scope>NUCLEOTIDE SEQUENCE</scope>
    <source>
        <strain evidence="20">SSS_KF_BRIS2020</strain>
    </source>
</reference>
<dbReference type="InterPro" id="IPR001057">
    <property type="entry name" value="Glu/AcGlu_kinase"/>
</dbReference>
<dbReference type="NCBIfam" id="TIGR00407">
    <property type="entry name" value="proA"/>
    <property type="match status" value="1"/>
</dbReference>
<comment type="catalytic activity">
    <reaction evidence="15 17">
        <text>L-glutamate 5-semialdehyde + phosphate + NADP(+) = L-glutamyl 5-phosphate + NADPH + H(+)</text>
        <dbReference type="Rhea" id="RHEA:19541"/>
        <dbReference type="ChEBI" id="CHEBI:15378"/>
        <dbReference type="ChEBI" id="CHEBI:43474"/>
        <dbReference type="ChEBI" id="CHEBI:57783"/>
        <dbReference type="ChEBI" id="CHEBI:58066"/>
        <dbReference type="ChEBI" id="CHEBI:58274"/>
        <dbReference type="ChEBI" id="CHEBI:58349"/>
        <dbReference type="EC" id="1.2.1.41"/>
    </reaction>
</comment>
<dbReference type="InterPro" id="IPR020593">
    <property type="entry name" value="G-glutamylP_reductase_CS"/>
</dbReference>
<comment type="pathway">
    <text evidence="2 17">Amino-acid biosynthesis; L-proline biosynthesis; L-glutamate 5-semialdehyde from L-glutamate: step 1/2.</text>
</comment>
<evidence type="ECO:0000256" key="15">
    <source>
        <dbReference type="ARBA" id="ARBA00049024"/>
    </source>
</evidence>
<comment type="similarity">
    <text evidence="3 17">In the C-terminal section; belongs to the gamma-glutamyl phosphate reductase family.</text>
</comment>
<evidence type="ECO:0000256" key="2">
    <source>
        <dbReference type="ARBA" id="ARBA00005185"/>
    </source>
</evidence>
<comment type="similarity">
    <text evidence="4 17">In the N-terminal section; belongs to the glutamate 5-kinase family.</text>
</comment>
<evidence type="ECO:0000256" key="7">
    <source>
        <dbReference type="ARBA" id="ARBA00022650"/>
    </source>
</evidence>
<dbReference type="Gene3D" id="3.40.309.10">
    <property type="entry name" value="Aldehyde Dehydrogenase, Chain A, domain 2"/>
    <property type="match status" value="1"/>
</dbReference>
<dbReference type="SUPFAM" id="SSF53633">
    <property type="entry name" value="Carbamate kinase-like"/>
    <property type="match status" value="1"/>
</dbReference>
<dbReference type="PANTHER" id="PTHR11063:SF8">
    <property type="entry name" value="DELTA-1-PYRROLINE-5-CARBOXYLATE SYNTHASE"/>
    <property type="match status" value="1"/>
</dbReference>
<dbReference type="NCBIfam" id="TIGR01092">
    <property type="entry name" value="P5CS"/>
    <property type="match status" value="1"/>
</dbReference>
<gene>
    <name evidence="20" type="ORF">SSS_2384</name>
</gene>
<name>A0A834REK2_SARSC</name>
<dbReference type="Proteomes" id="UP000070412">
    <property type="component" value="Unassembled WGS sequence"/>
</dbReference>
<dbReference type="NCBIfam" id="TIGR01027">
    <property type="entry name" value="proB"/>
    <property type="match status" value="1"/>
</dbReference>
<dbReference type="Gene3D" id="3.40.605.10">
    <property type="entry name" value="Aldehyde Dehydrogenase, Chain A, domain 1"/>
    <property type="match status" value="1"/>
</dbReference>